<evidence type="ECO:0000313" key="1">
    <source>
        <dbReference type="EMBL" id="GAH12814.1"/>
    </source>
</evidence>
<dbReference type="AlphaFoldDB" id="X1E6K0"/>
<sequence>EISSKTQAHYEQNKEEIIIRRRAQREKNYEQNKEKEAAWREKNKEKLRAYRKAHYAQNREEILAKKKTYYEQNKEKLKKEAAVAKKKWFQKLNDEGGRLCVSCGKAEDDFKAKGRKYGFHKSKCGYCVSLRARSGWCITKTHVEPPPRSQLSFTQSSYRTPRDYPACLCTPCINILLRLVNEM</sequence>
<comment type="caution">
    <text evidence="1">The sequence shown here is derived from an EMBL/GenBank/DDBJ whole genome shotgun (WGS) entry which is preliminary data.</text>
</comment>
<gene>
    <name evidence="1" type="ORF">S01H4_59991</name>
</gene>
<reference evidence="1" key="1">
    <citation type="journal article" date="2014" name="Front. Microbiol.">
        <title>High frequency of phylogenetically diverse reductive dehalogenase-homologous genes in deep subseafloor sedimentary metagenomes.</title>
        <authorList>
            <person name="Kawai M."/>
            <person name="Futagami T."/>
            <person name="Toyoda A."/>
            <person name="Takaki Y."/>
            <person name="Nishi S."/>
            <person name="Hori S."/>
            <person name="Arai W."/>
            <person name="Tsubouchi T."/>
            <person name="Morono Y."/>
            <person name="Uchiyama I."/>
            <person name="Ito T."/>
            <person name="Fujiyama A."/>
            <person name="Inagaki F."/>
            <person name="Takami H."/>
        </authorList>
    </citation>
    <scope>NUCLEOTIDE SEQUENCE</scope>
    <source>
        <strain evidence="1">Expedition CK06-06</strain>
    </source>
</reference>
<name>X1E6K0_9ZZZZ</name>
<protein>
    <submittedName>
        <fullName evidence="1">Uncharacterized protein</fullName>
    </submittedName>
</protein>
<dbReference type="EMBL" id="BART01035275">
    <property type="protein sequence ID" value="GAH12814.1"/>
    <property type="molecule type" value="Genomic_DNA"/>
</dbReference>
<proteinExistence type="predicted"/>
<organism evidence="1">
    <name type="scientific">marine sediment metagenome</name>
    <dbReference type="NCBI Taxonomy" id="412755"/>
    <lineage>
        <taxon>unclassified sequences</taxon>
        <taxon>metagenomes</taxon>
        <taxon>ecological metagenomes</taxon>
    </lineage>
</organism>
<accession>X1E6K0</accession>
<feature type="non-terminal residue" evidence="1">
    <location>
        <position position="1"/>
    </location>
</feature>